<feature type="region of interest" description="Disordered" evidence="11">
    <location>
        <begin position="1363"/>
        <end position="1399"/>
    </location>
</feature>
<evidence type="ECO:0000256" key="10">
    <source>
        <dbReference type="ARBA" id="ARBA00023239"/>
    </source>
</evidence>
<dbReference type="Gene3D" id="3.40.47.10">
    <property type="match status" value="2"/>
</dbReference>
<dbReference type="InterPro" id="IPR013114">
    <property type="entry name" value="FabA_FabZ"/>
</dbReference>
<evidence type="ECO:0000313" key="14">
    <source>
        <dbReference type="Proteomes" id="UP000005695"/>
    </source>
</evidence>
<dbReference type="PROSITE" id="PS00606">
    <property type="entry name" value="KS3_1"/>
    <property type="match status" value="1"/>
</dbReference>
<dbReference type="Pfam" id="PF02801">
    <property type="entry name" value="Ketoacyl-synt_C"/>
    <property type="match status" value="1"/>
</dbReference>
<dbReference type="Gene3D" id="3.30.70.250">
    <property type="entry name" value="Malonyl-CoA ACP transacylase, ACP-binding"/>
    <property type="match status" value="1"/>
</dbReference>
<dbReference type="SMART" id="SM00825">
    <property type="entry name" value="PKS_KS"/>
    <property type="match status" value="1"/>
</dbReference>
<keyword evidence="7" id="KW-0276">Fatty acid metabolism</keyword>
<evidence type="ECO:0000256" key="1">
    <source>
        <dbReference type="ARBA" id="ARBA00005194"/>
    </source>
</evidence>
<dbReference type="InterPro" id="IPR018201">
    <property type="entry name" value="Ketoacyl_synth_AS"/>
</dbReference>
<reference evidence="13" key="1">
    <citation type="submission" date="2006-05" db="EMBL/GenBank/DDBJ databases">
        <title>Annotation of the draft genome assembly of Desulfuromonas acetoxidans DSM 684.</title>
        <authorList>
            <consortium name="US DOE Joint Genome Institute (JGI-ORNL)"/>
            <person name="Larimer F."/>
            <person name="Land M."/>
            <person name="Hauser L."/>
        </authorList>
    </citation>
    <scope>NUCLEOTIDE SEQUENCE [LARGE SCALE GENOMIC DNA]</scope>
    <source>
        <strain evidence="13">DSM 684</strain>
    </source>
</reference>
<feature type="compositionally biased region" description="Polar residues" evidence="11">
    <location>
        <begin position="1386"/>
        <end position="1399"/>
    </location>
</feature>
<keyword evidence="14" id="KW-1185">Reference proteome</keyword>
<dbReference type="Pfam" id="PF07977">
    <property type="entry name" value="FabA"/>
    <property type="match status" value="3"/>
</dbReference>
<proteinExistence type="inferred from homology"/>
<evidence type="ECO:0000256" key="9">
    <source>
        <dbReference type="ARBA" id="ARBA00023160"/>
    </source>
</evidence>
<protein>
    <submittedName>
        <fullName evidence="13">Beta-hydroxyacyl-(Acyl-carrier-protein) dehydratase, FabA/FabZ</fullName>
    </submittedName>
</protein>
<feature type="domain" description="Ketosynthase family 3 (KS3)" evidence="12">
    <location>
        <begin position="8"/>
        <end position="447"/>
    </location>
</feature>
<accession>Q1K1L4</accession>
<sequence length="2241" mass="247162">MHSESTQRPAVAIVGIGGIFPQAPTLEHFWSIIRDGVATASLPPQGRWQLPVDEAYHPEEGKADCVYSKKACFVDHFTLDLPYDQLKIDEELVHQLDPLFQLLLQAGVTAWQEGNMAKVDQQRMGVIVGNLALPSETASKLAQDYVGRTLYEKLFDQQLEPSTSPLNRYMTGLPAAVLGKALGLGGTCFTLDAACASSLYAIKLAVDELQSGRADAMLTGGVARPDSQYTQMGFSQLHALSPTGVCAPFDQSGNGLVVGEGAGVLLLKRTEDALRDGDHIYAQIAGIGLSNDIGGSLLAPMSEGQLRAMRAAYQQAGWQPQDVDHIECHATGTPVGDAVEFASLKQLWQDQATDHRCVIGSVKSNIGHLLTAAGSAAVIKTLLALKHQQLPPTAGFQQAGEQMGMEDSPFDVLPTCQPWQRNETRPRRAAVSAFGFGGINAHLLLEEWHENATQQKTSKPQSSCEPIAIVGLDVRLADHADIAAFRRDWLSDQEEETSFSSPKHWYDAETSQWFTKEFSQHNSESGHYLDQVAVQPGTFRIPPTELKEMLPRQALMLQSAAAALDDAGLKNHDHLDTGVFVGTGLDLNATSFSLRWGLPERVRRWAKQSGSDLDQQQLEHWCDTLRDAICPPLTANRTMGALGSVVASRIAREFKCGGSSFTIAAEENSSIQALQLATQALRRKEVKVAIVGGVDMPGDIRAQLSASQLDHRTPINEGACSVVLMPLSEARQQGHTIYALIQDVTTATAADDGLMSPRPEAFSRFADVTGTTYVDHIAPNTATLDILRKEIRPSWPVSSSHRYGHSGEAAGLVGVIAAALSLHQRILPASADNDARYWLHNRQEGLRQALVTSTATGGLLAAVRLGEDDHCDTPLPQRLPAAPLNRALFAVFGSTPGHLLSKLTELEQWLAHQNQTAIAPLAAQWRLSSQPENTPGMALTLVCAHVAELVEQIAFAREHVTQHPDQRLDGRGGARLPACARDNVFYNPEPLADKGQVAFIFPGSGNQFPHMGRELGLLWPEIFEQQHRDNQRLKDQFQPHLFWNGTEREQIEQDHNGMIIAHVALCTALSDLVRRLGVSPQAAIGYSLGESSSLFSLKAWQQRDAMLERIEASPLFTRDLGGPCDSARQLWQLPDNDTVDWTLGIVPIAADRVEHALQGRERVYLLIINTPQECVIGGQRAAVEALVADLECPFIELKGVTTVHCPVPTMVAKPYHDLHLFPTTPPEGIRFYSCASGQPYMPDTESCAAAILAQAVDRIDFVRVIENAYNDGVRLFIETGSGNSCTRMIPRILGDRAHMVRPVHVDNQPMAVTVTRLMAQLIAEGVECDQSLLEQDAKNPLQPAGKPANAVILTNGQANLTLPPCPMEQQNSYDVSPSPARPHVITQPSQSKPVSGSQPVTNPVFATMSRTQHHHTACHDTFLGLSEQIQQLMQRNLELQKQLRAHLPEESQPTAPAQPALTATAVVKPQQDVAFDRDMCMEFAIGSIAAMLGPRFAPIDDHPTRVRLPDEPLMLVDRIIKVEGEPCSMSHGRVITEHDVTADRWYLDGERIPTCVAVEAGQADLFLSGYLGIDFHTKGHAVYRLLDAIVEFHSELPKPGDVIRYDIRIERFFRQGDTWLFRFEFDSTVNGQPLMTMRNGCAGFFSQQELDAGKGIVHTKFDLMQQQGKRPADWQEPVDMIRESYNGEQIKALRNGDLVSCFGNAFNALTIGTPYTLPSGHLELVDRVTEIIPGGGRFGLGQIRAEMDIQPDDWFLTCHFCDDNVMPGTLMYECCLHTLRIYLMRMGWVTAEGEAVWQPVPGVGSQLKCRGQVTEHTKTVTYEVTLKELGYRPEPYAIVDALMYADDKPIVEIINMSVRLSGVTREAMQQRWHAAPQVERSVIKPAIYDYDSILAYSNGNPSEAFGEPYKIFDQQRRIARLPRPPFQFLDRVTDVRAEAWKMEAGGTIEAQYDVPSDAWYFGEERTGQMPFSVLLEIALQPCGWMAAYVGSALTSDIDLCFRNLDGNAVQHREVTPQTGILSTTVKLTRVSSSGGMIIQSYDFQVEDQHGMVYSGDTVFGFFTEQALANQIGIRDAALYQPTPQEQQGSPLPYPIQAPFPDEKLRMIDEIALYAADGGPHQLGYIRGTKQVNPAEWFFQAHFYQDPVCPGSLGLESFQQLLKYVASQRWACDENTVFEPITLNHQHHWMYRGQIIPSNDVVTVEAVITAVDDKQKILTADGFLQVDGKVIYQMKSFSLRIS</sequence>
<dbReference type="GO" id="GO:0006633">
    <property type="term" value="P:fatty acid biosynthetic process"/>
    <property type="evidence" value="ECO:0007669"/>
    <property type="project" value="UniProtKB-UniPathway"/>
</dbReference>
<dbReference type="EMBL" id="AAEW02000005">
    <property type="protein sequence ID" value="EAT16374.1"/>
    <property type="molecule type" value="Genomic_DNA"/>
</dbReference>
<dbReference type="InterPro" id="IPR052568">
    <property type="entry name" value="PKS-FAS_Synthase"/>
</dbReference>
<dbReference type="Pfam" id="PF00698">
    <property type="entry name" value="Acyl_transf_1"/>
    <property type="match status" value="1"/>
</dbReference>
<keyword evidence="4" id="KW-0444">Lipid biosynthesis</keyword>
<dbReference type="PANTHER" id="PTHR43074:SF1">
    <property type="entry name" value="BETA-KETOACYL SYNTHASE FAMILY PROTEIN-RELATED"/>
    <property type="match status" value="1"/>
</dbReference>
<dbReference type="PROSITE" id="PS52004">
    <property type="entry name" value="KS3_2"/>
    <property type="match status" value="2"/>
</dbReference>
<dbReference type="InterPro" id="IPR014043">
    <property type="entry name" value="Acyl_transferase_dom"/>
</dbReference>
<keyword evidence="6" id="KW-0808">Transferase</keyword>
<comment type="pathway">
    <text evidence="1">Lipid metabolism; fatty acid biosynthesis.</text>
</comment>
<dbReference type="Proteomes" id="UP000005695">
    <property type="component" value="Unassembled WGS sequence"/>
</dbReference>
<feature type="domain" description="Ketosynthase family 3 (KS3)" evidence="12">
    <location>
        <begin position="464"/>
        <end position="867"/>
    </location>
</feature>
<evidence type="ECO:0000259" key="12">
    <source>
        <dbReference type="PROSITE" id="PS52004"/>
    </source>
</evidence>
<dbReference type="UniPathway" id="UPA00094"/>
<dbReference type="InterPro" id="IPR020841">
    <property type="entry name" value="PKS_Beta-ketoAc_synthase_dom"/>
</dbReference>
<dbReference type="SUPFAM" id="SSF53901">
    <property type="entry name" value="Thiolase-like"/>
    <property type="match status" value="3"/>
</dbReference>
<dbReference type="SMART" id="SM00827">
    <property type="entry name" value="PKS_AT"/>
    <property type="match status" value="1"/>
</dbReference>
<dbReference type="OrthoDB" id="5476655at2"/>
<evidence type="ECO:0000256" key="7">
    <source>
        <dbReference type="ARBA" id="ARBA00022832"/>
    </source>
</evidence>
<evidence type="ECO:0000256" key="2">
    <source>
        <dbReference type="ARBA" id="ARBA00006714"/>
    </source>
</evidence>
<dbReference type="InterPro" id="IPR001227">
    <property type="entry name" value="Ac_transferase_dom_sf"/>
</dbReference>
<keyword evidence="8" id="KW-0443">Lipid metabolism</keyword>
<dbReference type="Gene3D" id="3.40.366.10">
    <property type="entry name" value="Malonyl-Coenzyme A Acyl Carrier Protein, domain 2"/>
    <property type="match status" value="1"/>
</dbReference>
<dbReference type="GO" id="GO:0019171">
    <property type="term" value="F:(3R)-hydroxyacyl-[acyl-carrier-protein] dehydratase activity"/>
    <property type="evidence" value="ECO:0007669"/>
    <property type="project" value="InterPro"/>
</dbReference>
<reference evidence="13" key="2">
    <citation type="submission" date="2006-05" db="EMBL/GenBank/DDBJ databases">
        <title>Sequencing of the draft genome and assembly of Desulfuromonas acetoxidans DSM 684.</title>
        <authorList>
            <consortium name="US DOE Joint Genome Institute (JGI-PGF)"/>
            <person name="Copeland A."/>
            <person name="Lucas S."/>
            <person name="Lapidus A."/>
            <person name="Barry K."/>
            <person name="Detter J.C."/>
            <person name="Glavina del Rio T."/>
            <person name="Hammon N."/>
            <person name="Israni S."/>
            <person name="Dalin E."/>
            <person name="Tice H."/>
            <person name="Bruce D."/>
            <person name="Pitluck S."/>
            <person name="Richardson P."/>
        </authorList>
    </citation>
    <scope>NUCLEOTIDE SEQUENCE [LARGE SCALE GENOMIC DNA]</scope>
    <source>
        <strain evidence="13">DSM 684</strain>
    </source>
</reference>
<dbReference type="CDD" id="cd00833">
    <property type="entry name" value="PKS"/>
    <property type="match status" value="1"/>
</dbReference>
<name>Q1K1L4_DESA6</name>
<keyword evidence="5" id="KW-0597">Phosphoprotein</keyword>
<dbReference type="InterPro" id="IPR016035">
    <property type="entry name" value="Acyl_Trfase/lysoPLipase"/>
</dbReference>
<gene>
    <name evidence="13" type="ORF">Dace_1838</name>
</gene>
<keyword evidence="3" id="KW-0596">Phosphopantetheine</keyword>
<evidence type="ECO:0000313" key="13">
    <source>
        <dbReference type="EMBL" id="EAT16374.1"/>
    </source>
</evidence>
<dbReference type="SUPFAM" id="SSF54637">
    <property type="entry name" value="Thioesterase/thiol ester dehydrase-isomerase"/>
    <property type="match status" value="4"/>
</dbReference>
<keyword evidence="9" id="KW-0275">Fatty acid biosynthesis</keyword>
<evidence type="ECO:0000256" key="3">
    <source>
        <dbReference type="ARBA" id="ARBA00022450"/>
    </source>
</evidence>
<dbReference type="CDD" id="cd01287">
    <property type="entry name" value="FabA"/>
    <property type="match status" value="1"/>
</dbReference>
<dbReference type="Gene3D" id="3.10.129.10">
    <property type="entry name" value="Hotdog Thioesterase"/>
    <property type="match status" value="4"/>
</dbReference>
<comment type="caution">
    <text evidence="13">The sequence shown here is derived from an EMBL/GenBank/DDBJ whole genome shotgun (WGS) entry which is preliminary data.</text>
</comment>
<evidence type="ECO:0000256" key="5">
    <source>
        <dbReference type="ARBA" id="ARBA00022553"/>
    </source>
</evidence>
<dbReference type="Pfam" id="PF00109">
    <property type="entry name" value="ketoacyl-synt"/>
    <property type="match status" value="2"/>
</dbReference>
<dbReference type="GO" id="GO:0004315">
    <property type="term" value="F:3-oxoacyl-[acyl-carrier-protein] synthase activity"/>
    <property type="evidence" value="ECO:0007669"/>
    <property type="project" value="InterPro"/>
</dbReference>
<comment type="similarity">
    <text evidence="2">Belongs to the thioester dehydratase family. FabA subfamily.</text>
</comment>
<dbReference type="InterPro" id="IPR014031">
    <property type="entry name" value="Ketoacyl_synth_C"/>
</dbReference>
<dbReference type="PANTHER" id="PTHR43074">
    <property type="entry name" value="OMEGA-3 POLYUNSATURATED FATTY ACID SYNTHASE PFAB-RELATED"/>
    <property type="match status" value="1"/>
</dbReference>
<dbReference type="RefSeq" id="WP_005998984.1">
    <property type="nucleotide sequence ID" value="NZ_AAEW02000005.1"/>
</dbReference>
<keyword evidence="10" id="KW-0456">Lyase</keyword>
<organism evidence="13 14">
    <name type="scientific">Desulfuromonas acetoxidans (strain DSM 684 / 11070)</name>
    <dbReference type="NCBI Taxonomy" id="281689"/>
    <lineage>
        <taxon>Bacteria</taxon>
        <taxon>Pseudomonadati</taxon>
        <taxon>Thermodesulfobacteriota</taxon>
        <taxon>Desulfuromonadia</taxon>
        <taxon>Desulfuromonadales</taxon>
        <taxon>Desulfuromonadaceae</taxon>
        <taxon>Desulfuromonas</taxon>
    </lineage>
</organism>
<dbReference type="InterPro" id="IPR010083">
    <property type="entry name" value="FabA"/>
</dbReference>
<dbReference type="GO" id="GO:0005737">
    <property type="term" value="C:cytoplasm"/>
    <property type="evidence" value="ECO:0007669"/>
    <property type="project" value="InterPro"/>
</dbReference>
<evidence type="ECO:0000256" key="4">
    <source>
        <dbReference type="ARBA" id="ARBA00022516"/>
    </source>
</evidence>
<dbReference type="InterPro" id="IPR016039">
    <property type="entry name" value="Thiolase-like"/>
</dbReference>
<evidence type="ECO:0000256" key="11">
    <source>
        <dbReference type="SAM" id="MobiDB-lite"/>
    </source>
</evidence>
<evidence type="ECO:0000256" key="6">
    <source>
        <dbReference type="ARBA" id="ARBA00022679"/>
    </source>
</evidence>
<evidence type="ECO:0000256" key="8">
    <source>
        <dbReference type="ARBA" id="ARBA00023098"/>
    </source>
</evidence>
<dbReference type="SUPFAM" id="SSF52151">
    <property type="entry name" value="FabD/lysophospholipase-like"/>
    <property type="match status" value="1"/>
</dbReference>
<dbReference type="InterPro" id="IPR014030">
    <property type="entry name" value="Ketoacyl_synth_N"/>
</dbReference>
<dbReference type="InterPro" id="IPR029069">
    <property type="entry name" value="HotDog_dom_sf"/>
</dbReference>